<dbReference type="Gene3D" id="3.30.450.20">
    <property type="entry name" value="PAS domain"/>
    <property type="match status" value="3"/>
</dbReference>
<dbReference type="InterPro" id="IPR035965">
    <property type="entry name" value="PAS-like_dom_sf"/>
</dbReference>
<dbReference type="AlphaFoldDB" id="A0A3P4APF0"/>
<organism evidence="4 5">
    <name type="scientific">Thermus thermophilus</name>
    <dbReference type="NCBI Taxonomy" id="274"/>
    <lineage>
        <taxon>Bacteria</taxon>
        <taxon>Thermotogati</taxon>
        <taxon>Deinococcota</taxon>
        <taxon>Deinococci</taxon>
        <taxon>Thermales</taxon>
        <taxon>Thermaceae</taxon>
        <taxon>Thermus</taxon>
    </lineage>
</organism>
<dbReference type="PROSITE" id="PS51832">
    <property type="entry name" value="HD_GYP"/>
    <property type="match status" value="1"/>
</dbReference>
<dbReference type="Pfam" id="PF08447">
    <property type="entry name" value="PAS_3"/>
    <property type="match status" value="2"/>
</dbReference>
<dbReference type="PANTHER" id="PTHR45228">
    <property type="entry name" value="CYCLIC DI-GMP PHOSPHODIESTERASE TM_0186-RELATED"/>
    <property type="match status" value="1"/>
</dbReference>
<dbReference type="GO" id="GO:0006355">
    <property type="term" value="P:regulation of DNA-templated transcription"/>
    <property type="evidence" value="ECO:0007669"/>
    <property type="project" value="InterPro"/>
</dbReference>
<feature type="domain" description="PAS" evidence="1">
    <location>
        <begin position="126"/>
        <end position="206"/>
    </location>
</feature>
<evidence type="ECO:0000313" key="4">
    <source>
        <dbReference type="EMBL" id="VCU53007.1"/>
    </source>
</evidence>
<proteinExistence type="predicted"/>
<dbReference type="RefSeq" id="WP_124104526.1">
    <property type="nucleotide sequence ID" value="NZ_LR027517.1"/>
</dbReference>
<dbReference type="InterPro" id="IPR037522">
    <property type="entry name" value="HD_GYP_dom"/>
</dbReference>
<dbReference type="SMART" id="SM00065">
    <property type="entry name" value="GAF"/>
    <property type="match status" value="2"/>
</dbReference>
<dbReference type="Pfam" id="PF00989">
    <property type="entry name" value="PAS"/>
    <property type="match status" value="1"/>
</dbReference>
<accession>A0A3P4APF0</accession>
<dbReference type="NCBIfam" id="TIGR00229">
    <property type="entry name" value="sensory_box"/>
    <property type="match status" value="2"/>
</dbReference>
<evidence type="ECO:0000259" key="3">
    <source>
        <dbReference type="PROSITE" id="PS51832"/>
    </source>
</evidence>
<feature type="domain" description="PAS" evidence="1">
    <location>
        <begin position="9"/>
        <end position="77"/>
    </location>
</feature>
<dbReference type="PANTHER" id="PTHR45228:SF1">
    <property type="entry name" value="CYCLIC DI-GMP PHOSPHODIESTERASE TM_0186"/>
    <property type="match status" value="1"/>
</dbReference>
<dbReference type="SUPFAM" id="SSF55785">
    <property type="entry name" value="PYP-like sensor domain (PAS domain)"/>
    <property type="match status" value="3"/>
</dbReference>
<dbReference type="SUPFAM" id="SSF109604">
    <property type="entry name" value="HD-domain/PDEase-like"/>
    <property type="match status" value="1"/>
</dbReference>
<dbReference type="SMART" id="SM00091">
    <property type="entry name" value="PAS"/>
    <property type="match status" value="3"/>
</dbReference>
<dbReference type="Gene3D" id="1.10.3210.10">
    <property type="entry name" value="Hypothetical protein af1432"/>
    <property type="match status" value="1"/>
</dbReference>
<dbReference type="Gene3D" id="3.30.450.40">
    <property type="match status" value="2"/>
</dbReference>
<dbReference type="Pfam" id="PF13185">
    <property type="entry name" value="GAF_2"/>
    <property type="match status" value="2"/>
</dbReference>
<dbReference type="Proteomes" id="UP000279841">
    <property type="component" value="Chromosome"/>
</dbReference>
<dbReference type="SMART" id="SM00471">
    <property type="entry name" value="HDc"/>
    <property type="match status" value="1"/>
</dbReference>
<dbReference type="InterPro" id="IPR000700">
    <property type="entry name" value="PAS-assoc_C"/>
</dbReference>
<dbReference type="InterPro" id="IPR013767">
    <property type="entry name" value="PAS_fold"/>
</dbReference>
<dbReference type="InterPro" id="IPR000014">
    <property type="entry name" value="PAS"/>
</dbReference>
<dbReference type="InterPro" id="IPR003018">
    <property type="entry name" value="GAF"/>
</dbReference>
<dbReference type="InterPro" id="IPR003607">
    <property type="entry name" value="HD/PDEase_dom"/>
</dbReference>
<dbReference type="InterPro" id="IPR029016">
    <property type="entry name" value="GAF-like_dom_sf"/>
</dbReference>
<feature type="domain" description="PAC" evidence="2">
    <location>
        <begin position="341"/>
        <end position="391"/>
    </location>
</feature>
<dbReference type="InterPro" id="IPR052020">
    <property type="entry name" value="Cyclic_di-GMP/3'3'-cGAMP_PDE"/>
</dbReference>
<dbReference type="CDD" id="cd00077">
    <property type="entry name" value="HDc"/>
    <property type="match status" value="1"/>
</dbReference>
<feature type="domain" description="HD-GYP" evidence="3">
    <location>
        <begin position="720"/>
        <end position="907"/>
    </location>
</feature>
<reference evidence="4 5" key="1">
    <citation type="submission" date="2018-10" db="EMBL/GenBank/DDBJ databases">
        <authorList>
            <person name="Peiro R."/>
            <person name="Begona"/>
            <person name="Cbmso G."/>
            <person name="Lopez M."/>
            <person name="Gonzalez S."/>
            <person name="Sacristan E."/>
            <person name="Castillo E."/>
        </authorList>
    </citation>
    <scope>NUCLEOTIDE SEQUENCE [LARGE SCALE GENOMIC DNA]</scope>
    <source>
        <strain evidence="4">TTHNAR1</strain>
    </source>
</reference>
<evidence type="ECO:0000259" key="1">
    <source>
        <dbReference type="PROSITE" id="PS50112"/>
    </source>
</evidence>
<feature type="domain" description="PAS" evidence="1">
    <location>
        <begin position="260"/>
        <end position="337"/>
    </location>
</feature>
<protein>
    <submittedName>
        <fullName evidence="4">Cyclic di-GMP phosphodiesterase response regulator RpfG</fullName>
    </submittedName>
</protein>
<dbReference type="Pfam" id="PF13487">
    <property type="entry name" value="HD_5"/>
    <property type="match status" value="1"/>
</dbReference>
<sequence length="907" mass="101701">MAKSTLVGFQALVENARDLVYVLDAEGVIRYASPNVRQVLGYDPEGYAREALSALNFVHPEDRAYAEAALEDLLRHPGKTREFRLRLLDTWGRVRKVRVWGRNLLEDPAVRGIVINVHDETELEEERARLKSVLEALPGVVYQARVEEGQDPAYAPLVFAAPRQAREVLGYPAEALLEDPAFFFTKVHPEDRAEVEEAVRRAVAHPGEVQIATYRFLHGQKGAYVWLRDTVVYDPKTRLLTGYTYDVSEEVTRERALKESEALFRTLAETAPALILLWQAEDPKDPTSARLAFANQEALRLTGYSLEELKARPIWKFVHPQDREVVRARGLARLKGEAPPTRYTFRVLTKEGQVRWLDYSAARVELRGRPAVLGVGLDITEAKERERTLEAFAQVALALRQSENLKEMMESALDAALRITEAGAGALLLYEEDPPRLTEEAARGFIRRLPGAPRLEEKSLTGLALKGQVVLSPDLKNDPRLREAARPYIPEGWAGLAHPLLAGKNPVRVLLLAWPGGRLPTPPELERIQVLAETIGNAVRRAQLREKLAKRVAHLEALRQVDQAILASMDLAPSLEILLDKLFLLPLDAAAFFLYAPREKTLRLAAHRGFRTPVPPQTLFLGQGHVGRAALTGEKVAVDDLRREPGSHPEFTREEGLVAERAYPLLARGSLLGVLAVFTRRPWDLLGEDEAFLEALVGQSALALDSLRVLRDLQKSQRELEAAYELTLWGWAKAVELRDQETAGHTERVTALTLRLAEALGVPEEDLDDLRRGAILHDVGKIAIPDRILLKPGPLTEEEWAVMKLHPVYAYEWLSGIPFLKKALEVPYAHHERWDGSGYPRGLKGLEIPLSARIFAVADVYDALTSDRPYRKAWPKEKALAYIREEAGKQFDPEVVEAFLKLMAEEA</sequence>
<dbReference type="PROSITE" id="PS50113">
    <property type="entry name" value="PAC"/>
    <property type="match status" value="1"/>
</dbReference>
<gene>
    <name evidence="4" type="primary">rpfG_2</name>
    <name evidence="4" type="ORF">TTHN1_00766</name>
</gene>
<dbReference type="InterPro" id="IPR013655">
    <property type="entry name" value="PAS_fold_3"/>
</dbReference>
<dbReference type="CDD" id="cd00130">
    <property type="entry name" value="PAS"/>
    <property type="match status" value="3"/>
</dbReference>
<evidence type="ECO:0000313" key="5">
    <source>
        <dbReference type="Proteomes" id="UP000279841"/>
    </source>
</evidence>
<dbReference type="PROSITE" id="PS50112">
    <property type="entry name" value="PAS"/>
    <property type="match status" value="3"/>
</dbReference>
<dbReference type="EMBL" id="LR027517">
    <property type="protein sequence ID" value="VCU53007.1"/>
    <property type="molecule type" value="Genomic_DNA"/>
</dbReference>
<name>A0A3P4APF0_THETH</name>
<dbReference type="SUPFAM" id="SSF55781">
    <property type="entry name" value="GAF domain-like"/>
    <property type="match status" value="2"/>
</dbReference>
<evidence type="ECO:0000259" key="2">
    <source>
        <dbReference type="PROSITE" id="PS50113"/>
    </source>
</evidence>